<dbReference type="GO" id="GO:0016301">
    <property type="term" value="F:kinase activity"/>
    <property type="evidence" value="ECO:0007669"/>
    <property type="project" value="UniProtKB-KW"/>
</dbReference>
<keyword evidence="6" id="KW-0418">Kinase</keyword>
<evidence type="ECO:0000313" key="7">
    <source>
        <dbReference type="EMBL" id="VYT12994.1"/>
    </source>
</evidence>
<dbReference type="GO" id="GO:0005737">
    <property type="term" value="C:cytoplasm"/>
    <property type="evidence" value="ECO:0007669"/>
    <property type="project" value="UniProtKB-SubCell"/>
</dbReference>
<keyword evidence="3" id="KW-0762">Sugar transport</keyword>
<proteinExistence type="predicted"/>
<dbReference type="GeneID" id="69470527"/>
<sequence>MFESFKKAFKQEVRSADVLSPMKGTVIPMNEVKDPTFAGEILGPGVAIVPKEGRVVSPVDGKVGVMFETKHAVSISGPDGVEMIVHVGIDTVQLKGKYFTSHKNTGDPVKAGDLLLTFDMDAIKEAGYDVTVPVVICEKGNYTEIECFHGKETEAGEVIIRLREK</sequence>
<dbReference type="AlphaFoldDB" id="A0A6N2U3B6"/>
<dbReference type="Pfam" id="PF00358">
    <property type="entry name" value="PTS_EIIA_1"/>
    <property type="match status" value="1"/>
</dbReference>
<dbReference type="InterPro" id="IPR001127">
    <property type="entry name" value="PTS_EIIA_1_perm"/>
</dbReference>
<organism evidence="7">
    <name type="scientific">Anaerostipes caccae</name>
    <dbReference type="NCBI Taxonomy" id="105841"/>
    <lineage>
        <taxon>Bacteria</taxon>
        <taxon>Bacillati</taxon>
        <taxon>Bacillota</taxon>
        <taxon>Clostridia</taxon>
        <taxon>Lachnospirales</taxon>
        <taxon>Lachnospiraceae</taxon>
        <taxon>Anaerostipes</taxon>
    </lineage>
</organism>
<accession>A0A6N2U3B6</accession>
<evidence type="ECO:0000256" key="1">
    <source>
        <dbReference type="ARBA" id="ARBA00004496"/>
    </source>
</evidence>
<evidence type="ECO:0000256" key="3">
    <source>
        <dbReference type="ARBA" id="ARBA00022597"/>
    </source>
</evidence>
<dbReference type="PANTHER" id="PTHR45008:SF1">
    <property type="entry name" value="PTS SYSTEM GLUCOSE-SPECIFIC EIIA COMPONENT"/>
    <property type="match status" value="1"/>
</dbReference>
<evidence type="ECO:0000256" key="6">
    <source>
        <dbReference type="ARBA" id="ARBA00022777"/>
    </source>
</evidence>
<dbReference type="Gene3D" id="2.70.70.10">
    <property type="entry name" value="Glucose Permease (Domain IIA)"/>
    <property type="match status" value="1"/>
</dbReference>
<dbReference type="RefSeq" id="WP_006565448.1">
    <property type="nucleotide sequence ID" value="NZ_BAABRZ010000001.1"/>
</dbReference>
<dbReference type="InterPro" id="IPR050890">
    <property type="entry name" value="PTS_EIIA_component"/>
</dbReference>
<keyword evidence="2" id="KW-0813">Transport</keyword>
<dbReference type="PANTHER" id="PTHR45008">
    <property type="entry name" value="PTS SYSTEM GLUCOSE-SPECIFIC EIIA COMPONENT"/>
    <property type="match status" value="1"/>
</dbReference>
<dbReference type="FunFam" id="2.70.70.10:FF:000001">
    <property type="entry name" value="PTS system glucose-specific IIA component"/>
    <property type="match status" value="1"/>
</dbReference>
<gene>
    <name evidence="7" type="primary">bglF_1</name>
    <name evidence="7" type="ORF">ACLFYP115_01765</name>
</gene>
<protein>
    <submittedName>
        <fullName evidence="7">PTS system beta-glucoside-specific EIIBCA component</fullName>
    </submittedName>
</protein>
<comment type="subcellular location">
    <subcellularLocation>
        <location evidence="1">Cytoplasm</location>
    </subcellularLocation>
</comment>
<dbReference type="InterPro" id="IPR011055">
    <property type="entry name" value="Dup_hybrid_motif"/>
</dbReference>
<keyword evidence="5" id="KW-0598">Phosphotransferase system</keyword>
<keyword evidence="4" id="KW-0808">Transferase</keyword>
<dbReference type="SUPFAM" id="SSF51261">
    <property type="entry name" value="Duplicated hybrid motif"/>
    <property type="match status" value="1"/>
</dbReference>
<reference evidence="7" key="1">
    <citation type="submission" date="2019-11" db="EMBL/GenBank/DDBJ databases">
        <authorList>
            <person name="Feng L."/>
        </authorList>
    </citation>
    <scope>NUCLEOTIDE SEQUENCE</scope>
    <source>
        <strain evidence="7">AcaccaeLFYP115</strain>
    </source>
</reference>
<evidence type="ECO:0000256" key="5">
    <source>
        <dbReference type="ARBA" id="ARBA00022683"/>
    </source>
</evidence>
<dbReference type="PROSITE" id="PS51093">
    <property type="entry name" value="PTS_EIIA_TYPE_1"/>
    <property type="match status" value="1"/>
</dbReference>
<dbReference type="PROSITE" id="PS00371">
    <property type="entry name" value="PTS_EIIA_TYPE_1_HIS"/>
    <property type="match status" value="1"/>
</dbReference>
<dbReference type="EMBL" id="CACRSQ010000003">
    <property type="protein sequence ID" value="VYT12994.1"/>
    <property type="molecule type" value="Genomic_DNA"/>
</dbReference>
<dbReference type="GO" id="GO:0009401">
    <property type="term" value="P:phosphoenolpyruvate-dependent sugar phosphotransferase system"/>
    <property type="evidence" value="ECO:0007669"/>
    <property type="project" value="UniProtKB-KW"/>
</dbReference>
<evidence type="ECO:0000256" key="4">
    <source>
        <dbReference type="ARBA" id="ARBA00022679"/>
    </source>
</evidence>
<evidence type="ECO:0000256" key="2">
    <source>
        <dbReference type="ARBA" id="ARBA00022448"/>
    </source>
</evidence>
<name>A0A6N2U3B6_9FIRM</name>
<dbReference type="NCBIfam" id="TIGR00830">
    <property type="entry name" value="PTBA"/>
    <property type="match status" value="1"/>
</dbReference>